<dbReference type="Pfam" id="PF00005">
    <property type="entry name" value="ABC_tran"/>
    <property type="match status" value="1"/>
</dbReference>
<keyword evidence="1" id="KW-0813">Transport</keyword>
<dbReference type="InterPro" id="IPR027417">
    <property type="entry name" value="P-loop_NTPase"/>
</dbReference>
<dbReference type="AlphaFoldDB" id="A0A932ZVW4"/>
<dbReference type="GO" id="GO:0005524">
    <property type="term" value="F:ATP binding"/>
    <property type="evidence" value="ECO:0007669"/>
    <property type="project" value="UniProtKB-KW"/>
</dbReference>
<evidence type="ECO:0000256" key="3">
    <source>
        <dbReference type="ARBA" id="ARBA00022840"/>
    </source>
</evidence>
<reference evidence="5" key="1">
    <citation type="submission" date="2020-07" db="EMBL/GenBank/DDBJ databases">
        <title>Huge and variable diversity of episymbiotic CPR bacteria and DPANN archaea in groundwater ecosystems.</title>
        <authorList>
            <person name="He C.Y."/>
            <person name="Keren R."/>
            <person name="Whittaker M."/>
            <person name="Farag I.F."/>
            <person name="Doudna J."/>
            <person name="Cate J.H.D."/>
            <person name="Banfield J.F."/>
        </authorList>
    </citation>
    <scope>NUCLEOTIDE SEQUENCE</scope>
    <source>
        <strain evidence="5">NC_groundwater_1370_Ag_S-0.2um_69_93</strain>
    </source>
</reference>
<evidence type="ECO:0000256" key="2">
    <source>
        <dbReference type="ARBA" id="ARBA00022741"/>
    </source>
</evidence>
<dbReference type="PROSITE" id="PS50893">
    <property type="entry name" value="ABC_TRANSPORTER_2"/>
    <property type="match status" value="1"/>
</dbReference>
<evidence type="ECO:0000313" key="6">
    <source>
        <dbReference type="Proteomes" id="UP000752292"/>
    </source>
</evidence>
<comment type="caution">
    <text evidence="5">The sequence shown here is derived from an EMBL/GenBank/DDBJ whole genome shotgun (WGS) entry which is preliminary data.</text>
</comment>
<evidence type="ECO:0000256" key="1">
    <source>
        <dbReference type="ARBA" id="ARBA00022448"/>
    </source>
</evidence>
<dbReference type="Proteomes" id="UP000752292">
    <property type="component" value="Unassembled WGS sequence"/>
</dbReference>
<organism evidence="5 6">
    <name type="scientific">Tectimicrobiota bacterium</name>
    <dbReference type="NCBI Taxonomy" id="2528274"/>
    <lineage>
        <taxon>Bacteria</taxon>
        <taxon>Pseudomonadati</taxon>
        <taxon>Nitrospinota/Tectimicrobiota group</taxon>
        <taxon>Candidatus Tectimicrobiota</taxon>
    </lineage>
</organism>
<sequence length="252" mass="27717">MLELRNVSKQFGGMVALQPTSLQIPAGKTVALIGPSGCGKSTLLRVMIGLVRADAGEIIFMEEPIHPGNVLEARRKMGYVIQSGGLFPHLTVRDNITFMARYLGWPPDRTARRVEELVELTKFPAAGLGRYPAQVSGGQRQRVSLMRALMLDPNVLLLDEPFGALDPLIRSDLQKDLKEIFARLRKTVIIVTHDIGEAGFLADLIFLLREGTVLQGGTLEDLVLRPRDPFVTQFINAQRSPLESLRPAEGAA</sequence>
<evidence type="ECO:0000259" key="4">
    <source>
        <dbReference type="PROSITE" id="PS50893"/>
    </source>
</evidence>
<dbReference type="InterPro" id="IPR003439">
    <property type="entry name" value="ABC_transporter-like_ATP-bd"/>
</dbReference>
<keyword evidence="2" id="KW-0547">Nucleotide-binding</keyword>
<feature type="domain" description="ABC transporter" evidence="4">
    <location>
        <begin position="2"/>
        <end position="235"/>
    </location>
</feature>
<protein>
    <submittedName>
        <fullName evidence="5">ATP-binding cassette domain-containing protein</fullName>
    </submittedName>
</protein>
<gene>
    <name evidence="5" type="ORF">HY618_07790</name>
</gene>
<dbReference type="SUPFAM" id="SSF52540">
    <property type="entry name" value="P-loop containing nucleoside triphosphate hydrolases"/>
    <property type="match status" value="1"/>
</dbReference>
<accession>A0A932ZVW4</accession>
<keyword evidence="3 5" id="KW-0067">ATP-binding</keyword>
<dbReference type="InterPro" id="IPR050093">
    <property type="entry name" value="ABC_SmlMolc_Importer"/>
</dbReference>
<dbReference type="GO" id="GO:0015697">
    <property type="term" value="P:quaternary ammonium group transport"/>
    <property type="evidence" value="ECO:0007669"/>
    <property type="project" value="UniProtKB-ARBA"/>
</dbReference>
<dbReference type="GO" id="GO:0016887">
    <property type="term" value="F:ATP hydrolysis activity"/>
    <property type="evidence" value="ECO:0007669"/>
    <property type="project" value="InterPro"/>
</dbReference>
<dbReference type="EMBL" id="JACQRX010000339">
    <property type="protein sequence ID" value="MBI4252346.1"/>
    <property type="molecule type" value="Genomic_DNA"/>
</dbReference>
<name>A0A932ZVW4_UNCTE</name>
<dbReference type="PANTHER" id="PTHR42781:SF8">
    <property type="entry name" value="BICARBONATE TRANSPORT ATP-BINDING PROTEIN CMPC"/>
    <property type="match status" value="1"/>
</dbReference>
<dbReference type="SMART" id="SM00382">
    <property type="entry name" value="AAA"/>
    <property type="match status" value="1"/>
</dbReference>
<dbReference type="Gene3D" id="3.40.50.300">
    <property type="entry name" value="P-loop containing nucleotide triphosphate hydrolases"/>
    <property type="match status" value="1"/>
</dbReference>
<proteinExistence type="predicted"/>
<dbReference type="FunFam" id="3.40.50.300:FF:000425">
    <property type="entry name" value="Probable ABC transporter, ATP-binding subunit"/>
    <property type="match status" value="1"/>
</dbReference>
<dbReference type="InterPro" id="IPR003593">
    <property type="entry name" value="AAA+_ATPase"/>
</dbReference>
<dbReference type="PANTHER" id="PTHR42781">
    <property type="entry name" value="SPERMIDINE/PUTRESCINE IMPORT ATP-BINDING PROTEIN POTA"/>
    <property type="match status" value="1"/>
</dbReference>
<evidence type="ECO:0000313" key="5">
    <source>
        <dbReference type="EMBL" id="MBI4252346.1"/>
    </source>
</evidence>